<evidence type="ECO:0000313" key="9">
    <source>
        <dbReference type="EMBL" id="BAG83615.1"/>
    </source>
</evidence>
<evidence type="ECO:0000256" key="4">
    <source>
        <dbReference type="ARBA" id="ARBA00022475"/>
    </source>
</evidence>
<dbReference type="Pfam" id="PF03547">
    <property type="entry name" value="Mem_trans"/>
    <property type="match status" value="1"/>
</dbReference>
<dbReference type="GO" id="GO:0005886">
    <property type="term" value="C:plasma membrane"/>
    <property type="evidence" value="ECO:0007669"/>
    <property type="project" value="UniProtKB-SubCell"/>
</dbReference>
<evidence type="ECO:0000256" key="6">
    <source>
        <dbReference type="ARBA" id="ARBA00022989"/>
    </source>
</evidence>
<dbReference type="HOGENOM" id="CLU_056175_3_0_10"/>
<dbReference type="GO" id="GO:0055085">
    <property type="term" value="P:transmembrane transport"/>
    <property type="evidence" value="ECO:0007669"/>
    <property type="project" value="InterPro"/>
</dbReference>
<keyword evidence="3" id="KW-0813">Transport</keyword>
<evidence type="ECO:0000256" key="8">
    <source>
        <dbReference type="SAM" id="Phobius"/>
    </source>
</evidence>
<feature type="transmembrane region" description="Helical" evidence="8">
    <location>
        <begin position="229"/>
        <end position="252"/>
    </location>
</feature>
<protein>
    <submittedName>
        <fullName evidence="9">Transporter</fullName>
    </submittedName>
</protein>
<dbReference type="AlphaFoldDB" id="B6YQZ3"/>
<dbReference type="InterPro" id="IPR004776">
    <property type="entry name" value="Mem_transp_PIN-like"/>
</dbReference>
<evidence type="ECO:0000313" key="10">
    <source>
        <dbReference type="Proteomes" id="UP000000723"/>
    </source>
</evidence>
<gene>
    <name evidence="9" type="ordered locus">CFPG_352</name>
</gene>
<dbReference type="Proteomes" id="UP000000723">
    <property type="component" value="Chromosome"/>
</dbReference>
<sequence>MGSFVFSFNVVAPLFILMAVGYFSKRFKFVSEEFLHQLNRFVFNFCLPIMLFRDIMFSYEGNFSNMRLLYITVGGTICTILFSVLIIPFFVKINGQRGSMIQGIYRSNALIYGFPIVTEMYGDAVIGDVSMLMCVIIPLYNIAAVIILAIFSEDKKCKVTFKSIMQNIATNPLIIGSIAGVLGGISRLKFPYAIEVSLKQLAGLATPLALFIMGGDFKIKSFQNNIIKVIIATTFRLVVIPVSIIILCISWGFSGMDLAIILSFFATPTAMASYIMAKNMNNDHDLAGQIVVLTTACSCITVFLLIYFLRIYGCL</sequence>
<dbReference type="Gene3D" id="1.20.1530.20">
    <property type="match status" value="1"/>
</dbReference>
<evidence type="ECO:0000256" key="1">
    <source>
        <dbReference type="ARBA" id="ARBA00004651"/>
    </source>
</evidence>
<dbReference type="OrthoDB" id="109606at2"/>
<evidence type="ECO:0000256" key="2">
    <source>
        <dbReference type="ARBA" id="ARBA00010145"/>
    </source>
</evidence>
<keyword evidence="5 8" id="KW-0812">Transmembrane</keyword>
<dbReference type="KEGG" id="aps:CFPG_352"/>
<proteinExistence type="inferred from homology"/>
<feature type="transmembrane region" description="Helical" evidence="8">
    <location>
        <begin position="258"/>
        <end position="277"/>
    </location>
</feature>
<keyword evidence="6 8" id="KW-1133">Transmembrane helix</keyword>
<dbReference type="eggNOG" id="COG0679">
    <property type="taxonomic scope" value="Bacteria"/>
</dbReference>
<feature type="transmembrane region" description="Helical" evidence="8">
    <location>
        <begin position="68"/>
        <end position="91"/>
    </location>
</feature>
<reference evidence="10" key="1">
    <citation type="journal article" date="2008" name="Science">
        <title>Genome of an endosymbiont coupling N2 fixation to cellulolysis within RT protist cells in termite gut.</title>
        <authorList>
            <person name="Hongoh Y."/>
            <person name="Sharma V.K."/>
            <person name="Prakash T."/>
            <person name="Noda S."/>
            <person name="Toh H."/>
            <person name="Taylor T.D."/>
            <person name="Kudo T."/>
            <person name="Sakaki Y."/>
            <person name="Toyoda A."/>
            <person name="Hattori M."/>
            <person name="Ohkuma M."/>
        </authorList>
    </citation>
    <scope>NUCLEOTIDE SEQUENCE [LARGE SCALE GENOMIC DNA]</scope>
</reference>
<feature type="transmembrane region" description="Helical" evidence="8">
    <location>
        <begin position="289"/>
        <end position="309"/>
    </location>
</feature>
<evidence type="ECO:0000256" key="7">
    <source>
        <dbReference type="ARBA" id="ARBA00023136"/>
    </source>
</evidence>
<dbReference type="PANTHER" id="PTHR36838:SF4">
    <property type="entry name" value="AUXIN EFFLUX CARRIER FAMILY PROTEIN"/>
    <property type="match status" value="1"/>
</dbReference>
<keyword evidence="10" id="KW-1185">Reference proteome</keyword>
<evidence type="ECO:0000256" key="5">
    <source>
        <dbReference type="ARBA" id="ARBA00022692"/>
    </source>
</evidence>
<accession>B6YQZ3</accession>
<dbReference type="EMBL" id="AP010656">
    <property type="protein sequence ID" value="BAG83615.1"/>
    <property type="molecule type" value="Genomic_DNA"/>
</dbReference>
<organism evidence="9 10">
    <name type="scientific">Azobacteroides pseudotrichonymphae genomovar. CFP2</name>
    <dbReference type="NCBI Taxonomy" id="511995"/>
    <lineage>
        <taxon>Bacteria</taxon>
        <taxon>Pseudomonadati</taxon>
        <taxon>Bacteroidota</taxon>
        <taxon>Bacteroidia</taxon>
        <taxon>Bacteroidales</taxon>
        <taxon>Candidatus Azobacteroides</taxon>
    </lineage>
</organism>
<feature type="transmembrane region" description="Helical" evidence="8">
    <location>
        <begin position="130"/>
        <end position="152"/>
    </location>
</feature>
<dbReference type="PANTHER" id="PTHR36838">
    <property type="entry name" value="AUXIN EFFLUX CARRIER FAMILY PROTEIN"/>
    <property type="match status" value="1"/>
</dbReference>
<comment type="subcellular location">
    <subcellularLocation>
        <location evidence="1">Cell membrane</location>
        <topology evidence="1">Multi-pass membrane protein</topology>
    </subcellularLocation>
</comment>
<evidence type="ECO:0000256" key="3">
    <source>
        <dbReference type="ARBA" id="ARBA00022448"/>
    </source>
</evidence>
<comment type="similarity">
    <text evidence="2">Belongs to the auxin efflux carrier (TC 2.A.69) family.</text>
</comment>
<keyword evidence="4" id="KW-1003">Cell membrane</keyword>
<feature type="transmembrane region" description="Helical" evidence="8">
    <location>
        <begin position="164"/>
        <end position="185"/>
    </location>
</feature>
<keyword evidence="7 8" id="KW-0472">Membrane</keyword>
<feature type="transmembrane region" description="Helical" evidence="8">
    <location>
        <begin position="6"/>
        <end position="25"/>
    </location>
</feature>
<name>B6YQZ3_AZOPC</name>
<dbReference type="InterPro" id="IPR038770">
    <property type="entry name" value="Na+/solute_symporter_sf"/>
</dbReference>
<dbReference type="RefSeq" id="WP_012573376.1">
    <property type="nucleotide sequence ID" value="NC_011565.1"/>
</dbReference>